<dbReference type="InterPro" id="IPR036187">
    <property type="entry name" value="DNA_mismatch_repair_MutS_sf"/>
</dbReference>
<dbReference type="InterPro" id="IPR016151">
    <property type="entry name" value="DNA_mismatch_repair_MutS_N"/>
</dbReference>
<evidence type="ECO:0000313" key="12">
    <source>
        <dbReference type="EMBL" id="AUV83313.1"/>
    </source>
</evidence>
<feature type="compositionally biased region" description="Basic and acidic residues" evidence="10">
    <location>
        <begin position="915"/>
        <end position="937"/>
    </location>
</feature>
<dbReference type="SUPFAM" id="SSF48334">
    <property type="entry name" value="DNA repair protein MutS, domain III"/>
    <property type="match status" value="1"/>
</dbReference>
<dbReference type="InterPro" id="IPR005748">
    <property type="entry name" value="DNA_mismatch_repair_MutS"/>
</dbReference>
<dbReference type="PANTHER" id="PTHR11361">
    <property type="entry name" value="DNA MISMATCH REPAIR PROTEIN MUTS FAMILY MEMBER"/>
    <property type="match status" value="1"/>
</dbReference>
<dbReference type="EMBL" id="CP026309">
    <property type="protein sequence ID" value="AUV83313.1"/>
    <property type="molecule type" value="Genomic_DNA"/>
</dbReference>
<comment type="similarity">
    <text evidence="1 7 9">Belongs to the DNA mismatch repair MutS family.</text>
</comment>
<keyword evidence="3 7" id="KW-0227">DNA damage</keyword>
<dbReference type="InterPro" id="IPR000432">
    <property type="entry name" value="DNA_mismatch_repair_MutS_C"/>
</dbReference>
<name>A0A2I8VN12_9EURY</name>
<dbReference type="InterPro" id="IPR036678">
    <property type="entry name" value="MutS_con_dom_sf"/>
</dbReference>
<dbReference type="Pfam" id="PF00488">
    <property type="entry name" value="MutS_V"/>
    <property type="match status" value="1"/>
</dbReference>
<dbReference type="Proteomes" id="UP000236584">
    <property type="component" value="Chromosome"/>
</dbReference>
<evidence type="ECO:0000256" key="6">
    <source>
        <dbReference type="ARBA" id="ARBA00023204"/>
    </source>
</evidence>
<dbReference type="GO" id="GO:0030983">
    <property type="term" value="F:mismatched DNA binding"/>
    <property type="evidence" value="ECO:0007669"/>
    <property type="project" value="InterPro"/>
</dbReference>
<evidence type="ECO:0000256" key="1">
    <source>
        <dbReference type="ARBA" id="ARBA00006271"/>
    </source>
</evidence>
<dbReference type="InterPro" id="IPR007861">
    <property type="entry name" value="DNA_mismatch_repair_MutS_clamp"/>
</dbReference>
<keyword evidence="6 7" id="KW-0234">DNA repair</keyword>
<dbReference type="Gene3D" id="3.30.420.110">
    <property type="entry name" value="MutS, connector domain"/>
    <property type="match status" value="1"/>
</dbReference>
<evidence type="ECO:0000256" key="4">
    <source>
        <dbReference type="ARBA" id="ARBA00022840"/>
    </source>
</evidence>
<dbReference type="NCBIfam" id="TIGR01070">
    <property type="entry name" value="mutS1"/>
    <property type="match status" value="1"/>
</dbReference>
<dbReference type="Pfam" id="PF05192">
    <property type="entry name" value="MutS_III"/>
    <property type="match status" value="1"/>
</dbReference>
<dbReference type="InterPro" id="IPR027417">
    <property type="entry name" value="P-loop_NTPase"/>
</dbReference>
<feature type="compositionally biased region" description="Low complexity" evidence="10">
    <location>
        <begin position="864"/>
        <end position="876"/>
    </location>
</feature>
<dbReference type="HAMAP" id="MF_00096">
    <property type="entry name" value="MutS"/>
    <property type="match status" value="1"/>
</dbReference>
<proteinExistence type="inferred from homology"/>
<feature type="compositionally biased region" description="Basic and acidic residues" evidence="10">
    <location>
        <begin position="841"/>
        <end position="856"/>
    </location>
</feature>
<feature type="domain" description="DNA mismatch repair proteins mutS family" evidence="11">
    <location>
        <begin position="733"/>
        <end position="749"/>
    </location>
</feature>
<feature type="region of interest" description="Disordered" evidence="10">
    <location>
        <begin position="841"/>
        <end position="937"/>
    </location>
</feature>
<dbReference type="SMART" id="SM00533">
    <property type="entry name" value="MUTSd"/>
    <property type="match status" value="1"/>
</dbReference>
<dbReference type="OrthoDB" id="146065at2157"/>
<keyword evidence="4 7" id="KW-0067">ATP-binding</keyword>
<evidence type="ECO:0000256" key="3">
    <source>
        <dbReference type="ARBA" id="ARBA00022763"/>
    </source>
</evidence>
<comment type="function">
    <text evidence="7">This protein is involved in the repair of mismatches in DNA. It is possible that it carries out the mismatch recognition step. This protein has a weak ATPase activity.</text>
</comment>
<organism evidence="12 13">
    <name type="scientific">Salinigranum rubrum</name>
    <dbReference type="NCBI Taxonomy" id="755307"/>
    <lineage>
        <taxon>Archaea</taxon>
        <taxon>Methanobacteriati</taxon>
        <taxon>Methanobacteriota</taxon>
        <taxon>Stenosarchaea group</taxon>
        <taxon>Halobacteria</taxon>
        <taxon>Halobacteriales</taxon>
        <taxon>Haloferacaceae</taxon>
        <taxon>Salinigranum</taxon>
    </lineage>
</organism>
<dbReference type="PIRSF" id="PIRSF037677">
    <property type="entry name" value="DNA_mis_repair_Msh6"/>
    <property type="match status" value="1"/>
</dbReference>
<dbReference type="NCBIfam" id="NF003810">
    <property type="entry name" value="PRK05399.1"/>
    <property type="match status" value="1"/>
</dbReference>
<dbReference type="FunFam" id="3.40.50.300:FF:000870">
    <property type="entry name" value="MutS protein homolog 4"/>
    <property type="match status" value="1"/>
</dbReference>
<dbReference type="GO" id="GO:0006298">
    <property type="term" value="P:mismatch repair"/>
    <property type="evidence" value="ECO:0007669"/>
    <property type="project" value="UniProtKB-UniRule"/>
</dbReference>
<keyword evidence="2 7" id="KW-0547">Nucleotide-binding</keyword>
<feature type="compositionally biased region" description="Basic and acidic residues" evidence="10">
    <location>
        <begin position="894"/>
        <end position="906"/>
    </location>
</feature>
<keyword evidence="13" id="KW-1185">Reference proteome</keyword>
<evidence type="ECO:0000256" key="8">
    <source>
        <dbReference type="NCBIfam" id="TIGR01070"/>
    </source>
</evidence>
<keyword evidence="5 7" id="KW-0238">DNA-binding</keyword>
<dbReference type="PANTHER" id="PTHR11361:SF34">
    <property type="entry name" value="DNA MISMATCH REPAIR PROTEIN MSH1, MITOCHONDRIAL"/>
    <property type="match status" value="1"/>
</dbReference>
<dbReference type="GO" id="GO:0005524">
    <property type="term" value="F:ATP binding"/>
    <property type="evidence" value="ECO:0007669"/>
    <property type="project" value="UniProtKB-UniRule"/>
</dbReference>
<dbReference type="SUPFAM" id="SSF52540">
    <property type="entry name" value="P-loop containing nucleoside triphosphate hydrolases"/>
    <property type="match status" value="1"/>
</dbReference>
<dbReference type="Gene3D" id="3.40.50.300">
    <property type="entry name" value="P-loop containing nucleotide triphosphate hydrolases"/>
    <property type="match status" value="1"/>
</dbReference>
<dbReference type="SMART" id="SM00534">
    <property type="entry name" value="MUTSac"/>
    <property type="match status" value="1"/>
</dbReference>
<dbReference type="Pfam" id="PF05188">
    <property type="entry name" value="MutS_II"/>
    <property type="match status" value="1"/>
</dbReference>
<dbReference type="InterPro" id="IPR007696">
    <property type="entry name" value="DNA_mismatch_repair_MutS_core"/>
</dbReference>
<evidence type="ECO:0000313" key="13">
    <source>
        <dbReference type="Proteomes" id="UP000236584"/>
    </source>
</evidence>
<dbReference type="Pfam" id="PF05190">
    <property type="entry name" value="MutS_IV"/>
    <property type="match status" value="1"/>
</dbReference>
<dbReference type="AlphaFoldDB" id="A0A2I8VN12"/>
<dbReference type="GO" id="GO:0140664">
    <property type="term" value="F:ATP-dependent DNA damage sensor activity"/>
    <property type="evidence" value="ECO:0007669"/>
    <property type="project" value="InterPro"/>
</dbReference>
<accession>A0A2I8VN12</accession>
<evidence type="ECO:0000256" key="5">
    <source>
        <dbReference type="ARBA" id="ARBA00023125"/>
    </source>
</evidence>
<evidence type="ECO:0000259" key="11">
    <source>
        <dbReference type="PROSITE" id="PS00486"/>
    </source>
</evidence>
<evidence type="ECO:0000256" key="9">
    <source>
        <dbReference type="RuleBase" id="RU003756"/>
    </source>
</evidence>
<gene>
    <name evidence="7" type="primary">mutS</name>
    <name evidence="12" type="ORF">C2R22_18050</name>
</gene>
<dbReference type="PROSITE" id="PS00486">
    <property type="entry name" value="DNA_MISMATCH_REPAIR_2"/>
    <property type="match status" value="1"/>
</dbReference>
<dbReference type="SUPFAM" id="SSF55271">
    <property type="entry name" value="DNA repair protein MutS, domain I"/>
    <property type="match status" value="1"/>
</dbReference>
<dbReference type="InterPro" id="IPR017261">
    <property type="entry name" value="DNA_mismatch_repair_MutS/MSH"/>
</dbReference>
<dbReference type="KEGG" id="srub:C2R22_18050"/>
<dbReference type="Gene3D" id="3.40.1170.10">
    <property type="entry name" value="DNA repair protein MutS, domain I"/>
    <property type="match status" value="1"/>
</dbReference>
<sequence length="966" mass="104519">MNGSGDTDLDAGASDVEGGGPDGSSVEAESADPALGAPREMLDVREELTPMMAQYTDLCEAHDDALVLFQVGDFYEAFCQAAETVARVCEVTLTKREDSTGRYPMAGIPIDNAATYVERLLDSGYRVALADQVQPAEEASGLVDRAVTQLITPGTLVDDAYLEGSAANYLAALVREGEGARATATYGLALVDVSTGECLVTSGDRTTVAEELERLSPAELLTGPELAVEGGSENADEAFVAEAMHTDYDPSAFELGVARERVEAYTRPDAVLGNDAEVRATGAVLAYAEYTQGGDHLDYVSRITRFDARESMRLDATALRSLELFESRSRSGHTLMETLDSTACALGRRRLESWLRRPTVDRAEAESRLDAVEALTGAGVVRETLHEGLREVYDLERLVGRVSRGRANARDLRSLATTLAVVPGLREALSDLEHDSPRLADLTERLDDCGDVRSLVEEAIVPDPPQEVTEGGVVREGFDEELDAIRATEREGREWVSQLEARERERTGIDSLEVGYTQVHGYYIEVTNPNLERVPEDYTRRQTLKNSERFYTPELKRREDEIISASERADSLEYELFCEVRTSVAAEGERLQALADVLAELDVLVAFATIAVDRDYVRPTFGASAIRIEAGRHPVVERTTEFVPNGIDFSTGAIALITGPNMSGKSTYMRQVALTCVMAQAGSFVPASAAHLRVVDRVFTRVGASDDIAGGQSTFMREMAELTDILHAATDDSLVLLDEVGRGTATTDGLAIARATTEFIHDEVGASTLFATHYHELTDLEADYDGVFTLHFTADRDEEGVTFLHRVAEGPSSSSYGVEVARLAGVPDRVVQRARDLVEAAEHEADSGAVDRDEAGANRSSRPAATNGAAASTAEGTPHDPVTGDAHTGPAEKTFSESHEGRDGRAKSAPLPDSDSSRGPRDDQNHAVRGVLDDIRSLDVARTTPMDALALLHELQRRLDDANQET</sequence>
<dbReference type="Gene3D" id="1.10.1420.10">
    <property type="match status" value="2"/>
</dbReference>
<dbReference type="GO" id="GO:0003684">
    <property type="term" value="F:damaged DNA binding"/>
    <property type="evidence" value="ECO:0007669"/>
    <property type="project" value="UniProtKB-UniRule"/>
</dbReference>
<feature type="region of interest" description="Disordered" evidence="10">
    <location>
        <begin position="1"/>
        <end position="38"/>
    </location>
</feature>
<reference evidence="12 13" key="1">
    <citation type="submission" date="2018-01" db="EMBL/GenBank/DDBJ databases">
        <title>Complete genome sequence of Salinigranum rubrum GX10T, an extremely halophilic archaeon isolated from a marine solar saltern.</title>
        <authorList>
            <person name="Han S."/>
        </authorList>
    </citation>
    <scope>NUCLEOTIDE SEQUENCE [LARGE SCALE GENOMIC DNA]</scope>
    <source>
        <strain evidence="12 13">GX10</strain>
    </source>
</reference>
<evidence type="ECO:0000256" key="2">
    <source>
        <dbReference type="ARBA" id="ARBA00022741"/>
    </source>
</evidence>
<dbReference type="InterPro" id="IPR045076">
    <property type="entry name" value="MutS"/>
</dbReference>
<evidence type="ECO:0000256" key="10">
    <source>
        <dbReference type="SAM" id="MobiDB-lite"/>
    </source>
</evidence>
<dbReference type="InterPro" id="IPR007695">
    <property type="entry name" value="DNA_mismatch_repair_MutS-lik_N"/>
</dbReference>
<dbReference type="SUPFAM" id="SSF53150">
    <property type="entry name" value="DNA repair protein MutS, domain II"/>
    <property type="match status" value="1"/>
</dbReference>
<feature type="binding site" evidence="7">
    <location>
        <begin position="659"/>
        <end position="666"/>
    </location>
    <ligand>
        <name>ATP</name>
        <dbReference type="ChEBI" id="CHEBI:30616"/>
    </ligand>
</feature>
<dbReference type="Pfam" id="PF01624">
    <property type="entry name" value="MutS_I"/>
    <property type="match status" value="1"/>
</dbReference>
<evidence type="ECO:0000256" key="7">
    <source>
        <dbReference type="HAMAP-Rule" id="MF_00096"/>
    </source>
</evidence>
<dbReference type="InterPro" id="IPR007860">
    <property type="entry name" value="DNA_mmatch_repair_MutS_con_dom"/>
</dbReference>
<protein>
    <recommendedName>
        <fullName evidence="7 8">DNA mismatch repair protein MutS</fullName>
    </recommendedName>
</protein>